<keyword evidence="1" id="KW-1185">Reference proteome</keyword>
<sequence length="329" mass="37554">MLFEDAMCLLARLLSSKNEVVWSRVAAAMCRVAPDVLARHKVNSTAKIRFVDFFLQVFSQGPKTWRKFSSSALSSVLLSFLELFITEFTALSQSTIDRSKFLSILAQLDPCVEWISLWLHSLQTRSIIATKLVELLEDFVDSFNNHSSELQTPTSNVLIEVCFQACVLLRSIRYKDILEQLDSQSVYTYVTAILSLFANSNQSFLNKSIQRLLLQFSCTHAGANYLMKYSLQSLLPPEVPPILRLKLACNIMYFCSQPLEVSSTAFQSLIQLANHSLKNQSKVQSPPKVLINNEKPKNSRQNMVYQLFHCYYKHILHFCFIQMVSILPS</sequence>
<dbReference type="WBParaSite" id="jg3075">
    <property type="protein sequence ID" value="jg3075"/>
    <property type="gene ID" value="jg3075"/>
</dbReference>
<dbReference type="AlphaFoldDB" id="A0A915E856"/>
<name>A0A915E856_9BILA</name>
<proteinExistence type="predicted"/>
<accession>A0A915E856</accession>
<evidence type="ECO:0000313" key="1">
    <source>
        <dbReference type="Proteomes" id="UP000887574"/>
    </source>
</evidence>
<evidence type="ECO:0000313" key="2">
    <source>
        <dbReference type="WBParaSite" id="jg3075"/>
    </source>
</evidence>
<dbReference type="Proteomes" id="UP000887574">
    <property type="component" value="Unplaced"/>
</dbReference>
<organism evidence="1 2">
    <name type="scientific">Ditylenchus dipsaci</name>
    <dbReference type="NCBI Taxonomy" id="166011"/>
    <lineage>
        <taxon>Eukaryota</taxon>
        <taxon>Metazoa</taxon>
        <taxon>Ecdysozoa</taxon>
        <taxon>Nematoda</taxon>
        <taxon>Chromadorea</taxon>
        <taxon>Rhabditida</taxon>
        <taxon>Tylenchina</taxon>
        <taxon>Tylenchomorpha</taxon>
        <taxon>Sphaerularioidea</taxon>
        <taxon>Anguinidae</taxon>
        <taxon>Anguininae</taxon>
        <taxon>Ditylenchus</taxon>
    </lineage>
</organism>
<protein>
    <submittedName>
        <fullName evidence="2">Uncharacterized protein</fullName>
    </submittedName>
</protein>
<reference evidence="2" key="1">
    <citation type="submission" date="2022-11" db="UniProtKB">
        <authorList>
            <consortium name="WormBaseParasite"/>
        </authorList>
    </citation>
    <scope>IDENTIFICATION</scope>
</reference>